<dbReference type="Proteomes" id="UP000734854">
    <property type="component" value="Unassembled WGS sequence"/>
</dbReference>
<dbReference type="GO" id="GO:0004857">
    <property type="term" value="F:enzyme inhibitor activity"/>
    <property type="evidence" value="ECO:0007669"/>
    <property type="project" value="InterPro"/>
</dbReference>
<dbReference type="SMART" id="SM00856">
    <property type="entry name" value="PMEI"/>
    <property type="match status" value="1"/>
</dbReference>
<protein>
    <recommendedName>
        <fullName evidence="2">Pectinesterase inhibitor domain-containing protein</fullName>
    </recommendedName>
</protein>
<evidence type="ECO:0000256" key="1">
    <source>
        <dbReference type="SAM" id="SignalP"/>
    </source>
</evidence>
<organism evidence="3 4">
    <name type="scientific">Zingiber officinale</name>
    <name type="common">Ginger</name>
    <name type="synonym">Amomum zingiber</name>
    <dbReference type="NCBI Taxonomy" id="94328"/>
    <lineage>
        <taxon>Eukaryota</taxon>
        <taxon>Viridiplantae</taxon>
        <taxon>Streptophyta</taxon>
        <taxon>Embryophyta</taxon>
        <taxon>Tracheophyta</taxon>
        <taxon>Spermatophyta</taxon>
        <taxon>Magnoliopsida</taxon>
        <taxon>Liliopsida</taxon>
        <taxon>Zingiberales</taxon>
        <taxon>Zingiberaceae</taxon>
        <taxon>Zingiber</taxon>
    </lineage>
</organism>
<dbReference type="InterPro" id="IPR006501">
    <property type="entry name" value="Pectinesterase_inhib_dom"/>
</dbReference>
<dbReference type="PANTHER" id="PTHR31080:SF64">
    <property type="entry name" value="PLANT INVERTASE_PECTIN METHYLESTERASE INHIBITOR SUPERFAMILY PROTEIN"/>
    <property type="match status" value="1"/>
</dbReference>
<dbReference type="NCBIfam" id="TIGR01614">
    <property type="entry name" value="PME_inhib"/>
    <property type="match status" value="1"/>
</dbReference>
<dbReference type="Pfam" id="PF04043">
    <property type="entry name" value="PMEI"/>
    <property type="match status" value="1"/>
</dbReference>
<keyword evidence="4" id="KW-1185">Reference proteome</keyword>
<feature type="signal peptide" evidence="1">
    <location>
        <begin position="1"/>
        <end position="19"/>
    </location>
</feature>
<keyword evidence="1" id="KW-0732">Signal</keyword>
<comment type="caution">
    <text evidence="3">The sequence shown here is derived from an EMBL/GenBank/DDBJ whole genome shotgun (WGS) entry which is preliminary data.</text>
</comment>
<name>A0A8J5BEF2_ZINOF</name>
<dbReference type="CDD" id="cd15798">
    <property type="entry name" value="PMEI-like_3"/>
    <property type="match status" value="1"/>
</dbReference>
<dbReference type="InterPro" id="IPR051955">
    <property type="entry name" value="PME_Inhibitor"/>
</dbReference>
<accession>A0A8J5BEF2</accession>
<feature type="chain" id="PRO_5035243881" description="Pectinesterase inhibitor domain-containing protein" evidence="1">
    <location>
        <begin position="20"/>
        <end position="214"/>
    </location>
</feature>
<feature type="domain" description="Pectinesterase inhibitor" evidence="2">
    <location>
        <begin position="34"/>
        <end position="206"/>
    </location>
</feature>
<proteinExistence type="predicted"/>
<evidence type="ECO:0000313" key="4">
    <source>
        <dbReference type="Proteomes" id="UP000734854"/>
    </source>
</evidence>
<dbReference type="EMBL" id="JACMSC010000021">
    <property type="protein sequence ID" value="KAG6470501.1"/>
    <property type="molecule type" value="Genomic_DNA"/>
</dbReference>
<evidence type="ECO:0000259" key="2">
    <source>
        <dbReference type="SMART" id="SM00856"/>
    </source>
</evidence>
<sequence>MTPTATLFFSFLFLPFVYCAPPPATPTTSPSLNGHTQFIRSRCNLTHYPDLCFSSLSSYAAAVSGSLPELARVAANVTLARINVFRTHVSALRRGGSGEVLGRAAAALRDCAEQMGDAADQVCRTSNELRGVEALVGMEVTWRVSNAQTWMSAALTNEESCSDGFHKLAAASSDGSGGGGSGIDVETDICRRVMRVKQYTSNALALVNGLVDGR</sequence>
<dbReference type="OrthoDB" id="1430376at2759"/>
<gene>
    <name evidence="3" type="ORF">ZIOFF_071574</name>
</gene>
<evidence type="ECO:0000313" key="3">
    <source>
        <dbReference type="EMBL" id="KAG6470501.1"/>
    </source>
</evidence>
<dbReference type="PANTHER" id="PTHR31080">
    <property type="entry name" value="PECTINESTERASE INHIBITOR-LIKE"/>
    <property type="match status" value="1"/>
</dbReference>
<reference evidence="3 4" key="1">
    <citation type="submission" date="2020-08" db="EMBL/GenBank/DDBJ databases">
        <title>Plant Genome Project.</title>
        <authorList>
            <person name="Zhang R.-G."/>
        </authorList>
    </citation>
    <scope>NUCLEOTIDE SEQUENCE [LARGE SCALE GENOMIC DNA]</scope>
    <source>
        <tissue evidence="3">Rhizome</tissue>
    </source>
</reference>
<dbReference type="AlphaFoldDB" id="A0A8J5BEF2"/>